<sequence length="443" mass="49356">MLNGGTSVRNMEALPTGRGTGGFLADLLAFCSDSAASCLSGGADRLCAPAVLSSVSALVLLLSCPVLLQQKCRSREKPWEGSAIFFYCFLGNLCGAVGALLSRQLYIQILMAALAAAVDAVNFQSSLFLLILCWNSKSERRLRMIRRRRRQRLLAICVLMVIAGGFLKSTFSHDPADRPLRGRTLLHVDLQDNTEILGYILGVISFVIAFSSRFPAVCRAYRGQTLTPAQVLSGLLCSLSGALYATAILFYDTQLGFLLRVLPWLLSAISCVTLDLLILVLHWSRRETRRHPLRFSPDTERLLTEEETVGKKHDKQKLHSSTEANIKNTLKTEIGPYMDVSVHPARKICLKEETLSKGEVEDRSHNWTVRVIRNNSLCPSDTSCESSLFSSDLEWDFEHAQWREPTAKQQQGEEFPLQEWPENARPFNFCACAVSAPSQKPTW</sequence>
<feature type="transmembrane region" description="Helical" evidence="1">
    <location>
        <begin position="80"/>
        <end position="101"/>
    </location>
</feature>
<name>A0A665UTC2_ECHNA</name>
<feature type="transmembrane region" description="Helical" evidence="1">
    <location>
        <begin position="196"/>
        <end position="217"/>
    </location>
</feature>
<dbReference type="GO" id="GO:0015174">
    <property type="term" value="F:basic amino acid transmembrane transporter activity"/>
    <property type="evidence" value="ECO:0007669"/>
    <property type="project" value="TreeGrafter"/>
</dbReference>
<evidence type="ECO:0000313" key="2">
    <source>
        <dbReference type="Ensembl" id="ENSENLP00000022943.1"/>
    </source>
</evidence>
<keyword evidence="1" id="KW-0812">Transmembrane</keyword>
<feature type="transmembrane region" description="Helical" evidence="1">
    <location>
        <begin position="257"/>
        <end position="281"/>
    </location>
</feature>
<dbReference type="PANTHER" id="PTHR16201">
    <property type="entry name" value="SEVEN TRANSMEMBRANE PROTEIN 1-RELATED"/>
    <property type="match status" value="1"/>
</dbReference>
<keyword evidence="1" id="KW-0472">Membrane</keyword>
<organism evidence="2 3">
    <name type="scientific">Echeneis naucrates</name>
    <name type="common">Live sharksucker</name>
    <dbReference type="NCBI Taxonomy" id="173247"/>
    <lineage>
        <taxon>Eukaryota</taxon>
        <taxon>Metazoa</taxon>
        <taxon>Chordata</taxon>
        <taxon>Craniata</taxon>
        <taxon>Vertebrata</taxon>
        <taxon>Euteleostomi</taxon>
        <taxon>Actinopterygii</taxon>
        <taxon>Neopterygii</taxon>
        <taxon>Teleostei</taxon>
        <taxon>Neoteleostei</taxon>
        <taxon>Acanthomorphata</taxon>
        <taxon>Carangaria</taxon>
        <taxon>Carangiformes</taxon>
        <taxon>Echeneidae</taxon>
        <taxon>Echeneis</taxon>
    </lineage>
</organism>
<accession>A0A665UTC2</accession>
<dbReference type="Ensembl" id="ENSENLT00000023707.1">
    <property type="protein sequence ID" value="ENSENLP00000022943.1"/>
    <property type="gene ID" value="ENSENLG00000010409.1"/>
</dbReference>
<dbReference type="InterPro" id="IPR051415">
    <property type="entry name" value="LAAT-1"/>
</dbReference>
<reference evidence="2" key="2">
    <citation type="submission" date="2025-08" db="UniProtKB">
        <authorList>
            <consortium name="Ensembl"/>
        </authorList>
    </citation>
    <scope>IDENTIFICATION</scope>
</reference>
<feature type="transmembrane region" description="Helical" evidence="1">
    <location>
        <begin position="50"/>
        <end position="68"/>
    </location>
</feature>
<gene>
    <name evidence="2" type="primary">tmem44</name>
</gene>
<feature type="transmembrane region" description="Helical" evidence="1">
    <location>
        <begin position="153"/>
        <end position="171"/>
    </location>
</feature>
<dbReference type="InParanoid" id="A0A665UTC2"/>
<keyword evidence="1" id="KW-1133">Transmembrane helix</keyword>
<protein>
    <recommendedName>
        <fullName evidence="4">Transmembrane protein 44</fullName>
    </recommendedName>
</protein>
<dbReference type="PANTHER" id="PTHR16201:SF53">
    <property type="entry name" value="TRANSMEMBRANE PROTEIN 44"/>
    <property type="match status" value="1"/>
</dbReference>
<evidence type="ECO:0000256" key="1">
    <source>
        <dbReference type="SAM" id="Phobius"/>
    </source>
</evidence>
<reference evidence="2" key="1">
    <citation type="submission" date="2021-04" db="EMBL/GenBank/DDBJ databases">
        <authorList>
            <consortium name="Wellcome Sanger Institute Data Sharing"/>
        </authorList>
    </citation>
    <scope>NUCLEOTIDE SEQUENCE [LARGE SCALE GENOMIC DNA]</scope>
</reference>
<feature type="transmembrane region" description="Helical" evidence="1">
    <location>
        <begin position="229"/>
        <end position="251"/>
    </location>
</feature>
<feature type="transmembrane region" description="Helical" evidence="1">
    <location>
        <begin position="107"/>
        <end position="132"/>
    </location>
</feature>
<dbReference type="AlphaFoldDB" id="A0A665UTC2"/>
<evidence type="ECO:0008006" key="4">
    <source>
        <dbReference type="Google" id="ProtNLM"/>
    </source>
</evidence>
<dbReference type="GO" id="GO:0016020">
    <property type="term" value="C:membrane"/>
    <property type="evidence" value="ECO:0007669"/>
    <property type="project" value="TreeGrafter"/>
</dbReference>
<keyword evidence="3" id="KW-1185">Reference proteome</keyword>
<proteinExistence type="predicted"/>
<dbReference type="OMA" id="WGDEAVC"/>
<dbReference type="Proteomes" id="UP000472264">
    <property type="component" value="Chromosome 4"/>
</dbReference>
<reference evidence="2" key="3">
    <citation type="submission" date="2025-09" db="UniProtKB">
        <authorList>
            <consortium name="Ensembl"/>
        </authorList>
    </citation>
    <scope>IDENTIFICATION</scope>
</reference>
<evidence type="ECO:0000313" key="3">
    <source>
        <dbReference type="Proteomes" id="UP000472264"/>
    </source>
</evidence>